<evidence type="ECO:0000313" key="2">
    <source>
        <dbReference type="Proteomes" id="UP001216907"/>
    </source>
</evidence>
<organism evidence="1 2">
    <name type="scientific">Paludisphaera mucosa</name>
    <dbReference type="NCBI Taxonomy" id="3030827"/>
    <lineage>
        <taxon>Bacteria</taxon>
        <taxon>Pseudomonadati</taxon>
        <taxon>Planctomycetota</taxon>
        <taxon>Planctomycetia</taxon>
        <taxon>Isosphaerales</taxon>
        <taxon>Isosphaeraceae</taxon>
        <taxon>Paludisphaera</taxon>
    </lineage>
</organism>
<dbReference type="Proteomes" id="UP001216907">
    <property type="component" value="Unassembled WGS sequence"/>
</dbReference>
<name>A0ABT6FJR1_9BACT</name>
<reference evidence="1 2" key="1">
    <citation type="submission" date="2023-03" db="EMBL/GenBank/DDBJ databases">
        <title>Paludisphaera mucosa sp. nov. a novel planctomycete from northern fen.</title>
        <authorList>
            <person name="Ivanova A."/>
        </authorList>
    </citation>
    <scope>NUCLEOTIDE SEQUENCE [LARGE SCALE GENOMIC DNA]</scope>
    <source>
        <strain evidence="1 2">Pla2</strain>
    </source>
</reference>
<evidence type="ECO:0000313" key="1">
    <source>
        <dbReference type="EMBL" id="MDG3007779.1"/>
    </source>
</evidence>
<accession>A0ABT6FJR1</accession>
<dbReference type="EMBL" id="JARRAG010000002">
    <property type="protein sequence ID" value="MDG3007779.1"/>
    <property type="molecule type" value="Genomic_DNA"/>
</dbReference>
<dbReference type="RefSeq" id="WP_277864051.1">
    <property type="nucleotide sequence ID" value="NZ_JARRAG010000002.1"/>
</dbReference>
<protein>
    <recommendedName>
        <fullName evidence="3">GH10 domain-containing protein</fullName>
    </recommendedName>
</protein>
<evidence type="ECO:0008006" key="3">
    <source>
        <dbReference type="Google" id="ProtNLM"/>
    </source>
</evidence>
<gene>
    <name evidence="1" type="ORF">PZE19_28790</name>
</gene>
<comment type="caution">
    <text evidence="1">The sequence shown here is derived from an EMBL/GenBank/DDBJ whole genome shotgun (WGS) entry which is preliminary data.</text>
</comment>
<keyword evidence="2" id="KW-1185">Reference proteome</keyword>
<proteinExistence type="predicted"/>
<sequence>MDLDRRRFLQTVAIAATARPPDLDGLPELAPGLRARLDACRPSRLEKLPAGFRDRVGASHVKGLYHLTDRPFLVEGAERLIALGTRLGKFWFSPGIIAESYPWNSRWPACGDYVELARSDDFRAAFDLPFRTIILEALMPHDEAWRSVDPAAPERLEESERAIHDLTAHLYRTYRDRDLTFILQNWEGDWRLRGGYSEDFRPPPAELETLASRMARWLAARQRGVERARAAFAAGARCRVAHAAEVNRVLDAFRGVPTVVRDVLPRVTVDLASYSSYDALGSPEELARAILEIRRCARTGPMFGPGAVMLGEIGVPENDRPDRVAEHWDGWLGATIALDVTHVVQWELYCNEPKPGAAAGGGPLKAVDGCRGFFLVRPDGELSATGRVFADLWRRAGA</sequence>